<keyword evidence="3" id="KW-1185">Reference proteome</keyword>
<dbReference type="SUPFAM" id="SSF51735">
    <property type="entry name" value="NAD(P)-binding Rossmann-fold domains"/>
    <property type="match status" value="1"/>
</dbReference>
<dbReference type="PANTHER" id="PTHR43355:SF2">
    <property type="entry name" value="FLAVIN REDUCTASE (NADPH)"/>
    <property type="match status" value="1"/>
</dbReference>
<dbReference type="EMBL" id="JBHTIO010000055">
    <property type="protein sequence ID" value="MFD0898476.1"/>
    <property type="molecule type" value="Genomic_DNA"/>
</dbReference>
<dbReference type="InterPro" id="IPR036291">
    <property type="entry name" value="NAD(P)-bd_dom_sf"/>
</dbReference>
<feature type="domain" description="NAD(P)-binding" evidence="1">
    <location>
        <begin position="7"/>
        <end position="197"/>
    </location>
</feature>
<name>A0ABW3EFH2_9LACO</name>
<dbReference type="Proteomes" id="UP001597104">
    <property type="component" value="Unassembled WGS sequence"/>
</dbReference>
<gene>
    <name evidence="2" type="ORF">ACFQZ7_12205</name>
</gene>
<dbReference type="Pfam" id="PF13460">
    <property type="entry name" value="NAD_binding_10"/>
    <property type="match status" value="1"/>
</dbReference>
<dbReference type="Gene3D" id="3.40.50.720">
    <property type="entry name" value="NAD(P)-binding Rossmann-like Domain"/>
    <property type="match status" value="1"/>
</dbReference>
<evidence type="ECO:0000313" key="2">
    <source>
        <dbReference type="EMBL" id="MFD0898476.1"/>
    </source>
</evidence>
<dbReference type="InterPro" id="IPR016040">
    <property type="entry name" value="NAD(P)-bd_dom"/>
</dbReference>
<accession>A0ABW3EFH2</accession>
<comment type="caution">
    <text evidence="2">The sequence shown here is derived from an EMBL/GenBank/DDBJ whole genome shotgun (WGS) entry which is preliminary data.</text>
</comment>
<dbReference type="PANTHER" id="PTHR43355">
    <property type="entry name" value="FLAVIN REDUCTASE (NADPH)"/>
    <property type="match status" value="1"/>
</dbReference>
<reference evidence="3" key="1">
    <citation type="journal article" date="2019" name="Int. J. Syst. Evol. Microbiol.">
        <title>The Global Catalogue of Microorganisms (GCM) 10K type strain sequencing project: providing services to taxonomists for standard genome sequencing and annotation.</title>
        <authorList>
            <consortium name="The Broad Institute Genomics Platform"/>
            <consortium name="The Broad Institute Genome Sequencing Center for Infectious Disease"/>
            <person name="Wu L."/>
            <person name="Ma J."/>
        </authorList>
    </citation>
    <scope>NUCLEOTIDE SEQUENCE [LARGE SCALE GENOMIC DNA]</scope>
    <source>
        <strain evidence="3">CCM 8925</strain>
    </source>
</reference>
<evidence type="ECO:0000259" key="1">
    <source>
        <dbReference type="Pfam" id="PF13460"/>
    </source>
</evidence>
<organism evidence="2 3">
    <name type="scientific">Loigolactobacillus binensis</name>
    <dbReference type="NCBI Taxonomy" id="2559922"/>
    <lineage>
        <taxon>Bacteria</taxon>
        <taxon>Bacillati</taxon>
        <taxon>Bacillota</taxon>
        <taxon>Bacilli</taxon>
        <taxon>Lactobacillales</taxon>
        <taxon>Lactobacillaceae</taxon>
        <taxon>Loigolactobacillus</taxon>
    </lineage>
</organism>
<dbReference type="RefSeq" id="WP_137636796.1">
    <property type="nucleotide sequence ID" value="NZ_BJDN01000003.1"/>
</dbReference>
<protein>
    <submittedName>
        <fullName evidence="2">NAD(P)-dependent oxidoreductase</fullName>
    </submittedName>
</protein>
<evidence type="ECO:0000313" key="3">
    <source>
        <dbReference type="Proteomes" id="UP001597104"/>
    </source>
</evidence>
<sequence length="209" mass="22799">MKIGIIGATGKAGSLIASEAVERGYRVTAIVRHPDKLKLKVPVVEKDLFALRTADLTDFDVIVDAFNAPAGQEEQQQTSLQHLVELLHGTKVRLLVVGGAGSLFVDDAQTTRLYETPDFKAEWKPTAVNMGKALLKLQQVTDVQWSYLSPSAIFLPNGPRTDHYTLGQDNLLTNAAGKSEVSYADFAAALVDEIAKPQHVQQRFTVVSQ</sequence>
<proteinExistence type="predicted"/>
<dbReference type="InterPro" id="IPR051606">
    <property type="entry name" value="Polyketide_Oxido-like"/>
</dbReference>
<dbReference type="CDD" id="cd05244">
    <property type="entry name" value="BVR-B_like_SDR_a"/>
    <property type="match status" value="1"/>
</dbReference>